<evidence type="ECO:0000313" key="2">
    <source>
        <dbReference type="Proteomes" id="UP000198611"/>
    </source>
</evidence>
<dbReference type="RefSeq" id="WP_093427819.1">
    <property type="nucleotide sequence ID" value="NZ_FOMJ01000003.1"/>
</dbReference>
<accession>A0A1I1QL40</accession>
<organism evidence="1 2">
    <name type="scientific">Thiohalospira halophila DSM 15071</name>
    <dbReference type="NCBI Taxonomy" id="1123397"/>
    <lineage>
        <taxon>Bacteria</taxon>
        <taxon>Pseudomonadati</taxon>
        <taxon>Pseudomonadota</taxon>
        <taxon>Gammaproteobacteria</taxon>
        <taxon>Thiohalospirales</taxon>
        <taxon>Thiohalospiraceae</taxon>
        <taxon>Thiohalospira</taxon>
    </lineage>
</organism>
<dbReference type="AlphaFoldDB" id="A0A1I1QL40"/>
<dbReference type="EMBL" id="FOMJ01000003">
    <property type="protein sequence ID" value="SFD22826.1"/>
    <property type="molecule type" value="Genomic_DNA"/>
</dbReference>
<proteinExistence type="predicted"/>
<evidence type="ECO:0000313" key="1">
    <source>
        <dbReference type="EMBL" id="SFD22826.1"/>
    </source>
</evidence>
<name>A0A1I1QL40_9GAMM</name>
<keyword evidence="2" id="KW-1185">Reference proteome</keyword>
<sequence>MADLSGETARIYTTAQPVLDGERTRTLREGVGETATGRPVRLVEVPREYQEGQINAYLSNMEAAYSPHDWKVERQFGNVFGGED</sequence>
<gene>
    <name evidence="1" type="ORF">SAMN05660831_01155</name>
</gene>
<reference evidence="1 2" key="1">
    <citation type="submission" date="2016-10" db="EMBL/GenBank/DDBJ databases">
        <authorList>
            <person name="de Groot N.N."/>
        </authorList>
    </citation>
    <scope>NUCLEOTIDE SEQUENCE [LARGE SCALE GENOMIC DNA]</scope>
    <source>
        <strain evidence="1 2">HL3</strain>
    </source>
</reference>
<protein>
    <submittedName>
        <fullName evidence="1">Uncharacterized protein</fullName>
    </submittedName>
</protein>
<dbReference type="Proteomes" id="UP000198611">
    <property type="component" value="Unassembled WGS sequence"/>
</dbReference>